<proteinExistence type="predicted"/>
<evidence type="ECO:0008006" key="4">
    <source>
        <dbReference type="Google" id="ProtNLM"/>
    </source>
</evidence>
<reference evidence="2" key="1">
    <citation type="submission" date="2021-09" db="EMBL/GenBank/DDBJ databases">
        <title>Genome analysis of Fictibacillus sp. KIGAM418 isolated from marine sediment.</title>
        <authorList>
            <person name="Seo M.-J."/>
            <person name="Cho E.-S."/>
            <person name="Hwang C.Y."/>
        </authorList>
    </citation>
    <scope>NUCLEOTIDE SEQUENCE</scope>
    <source>
        <strain evidence="2">KIGAM418</strain>
    </source>
</reference>
<gene>
    <name evidence="2" type="ORF">LCY76_08875</name>
</gene>
<evidence type="ECO:0000313" key="2">
    <source>
        <dbReference type="EMBL" id="MCK6256706.1"/>
    </source>
</evidence>
<dbReference type="AlphaFoldDB" id="A0A9X2BCN3"/>
<evidence type="ECO:0000256" key="1">
    <source>
        <dbReference type="SAM" id="MobiDB-lite"/>
    </source>
</evidence>
<organism evidence="2 3">
    <name type="scientific">Fictibacillus marinisediminis</name>
    <dbReference type="NCBI Taxonomy" id="2878389"/>
    <lineage>
        <taxon>Bacteria</taxon>
        <taxon>Bacillati</taxon>
        <taxon>Bacillota</taxon>
        <taxon>Bacilli</taxon>
        <taxon>Bacillales</taxon>
        <taxon>Fictibacillaceae</taxon>
        <taxon>Fictibacillus</taxon>
    </lineage>
</organism>
<sequence>MTHKYTKDAHKKENDRQANQQLKNEAEQKNKAAGKHSFSKENDHL</sequence>
<feature type="region of interest" description="Disordered" evidence="1">
    <location>
        <begin position="1"/>
        <end position="45"/>
    </location>
</feature>
<name>A0A9X2BCN3_9BACL</name>
<protein>
    <recommendedName>
        <fullName evidence="4">DUF3941 domain-containing protein</fullName>
    </recommendedName>
</protein>
<evidence type="ECO:0000313" key="3">
    <source>
        <dbReference type="Proteomes" id="UP001139011"/>
    </source>
</evidence>
<feature type="compositionally biased region" description="Basic and acidic residues" evidence="1">
    <location>
        <begin position="1"/>
        <end position="16"/>
    </location>
</feature>
<keyword evidence="3" id="KW-1185">Reference proteome</keyword>
<dbReference type="RefSeq" id="WP_248252338.1">
    <property type="nucleotide sequence ID" value="NZ_JAIWJX010000002.1"/>
</dbReference>
<comment type="caution">
    <text evidence="2">The sequence shown here is derived from an EMBL/GenBank/DDBJ whole genome shotgun (WGS) entry which is preliminary data.</text>
</comment>
<dbReference type="Proteomes" id="UP001139011">
    <property type="component" value="Unassembled WGS sequence"/>
</dbReference>
<accession>A0A9X2BCN3</accession>
<dbReference type="EMBL" id="JAIWJX010000002">
    <property type="protein sequence ID" value="MCK6256706.1"/>
    <property type="molecule type" value="Genomic_DNA"/>
</dbReference>